<dbReference type="InterPro" id="IPR001789">
    <property type="entry name" value="Sig_transdc_resp-reg_receiver"/>
</dbReference>
<evidence type="ECO:0000259" key="3">
    <source>
        <dbReference type="PROSITE" id="PS50110"/>
    </source>
</evidence>
<sequence>MFSSVLMDSSNPIKENFTCSKQLLLIDDDETILEIMQSCFEEIAGWQVLTANNGEEGLLKALSEKPDAIILDLMMPGIDGLKFVQLLNQKFEHLHIPIVVLSAKAEQIDKSQFLNLGVVDVIMKPFDPFVLIEQIRLALKW</sequence>
<dbReference type="InterPro" id="IPR011006">
    <property type="entry name" value="CheY-like_superfamily"/>
</dbReference>
<dbReference type="Pfam" id="PF00072">
    <property type="entry name" value="Response_reg"/>
    <property type="match status" value="1"/>
</dbReference>
<dbReference type="SUPFAM" id="SSF52172">
    <property type="entry name" value="CheY-like"/>
    <property type="match status" value="1"/>
</dbReference>
<dbReference type="PANTHER" id="PTHR44591:SF22">
    <property type="entry name" value="CHEY SUBFAMILY"/>
    <property type="match status" value="1"/>
</dbReference>
<dbReference type="Proteomes" id="UP000184550">
    <property type="component" value="Unassembled WGS sequence"/>
</dbReference>
<dbReference type="RefSeq" id="WP_231506075.1">
    <property type="nucleotide sequence ID" value="NZ_LR734878.1"/>
</dbReference>
<dbReference type="Gene3D" id="3.40.50.2300">
    <property type="match status" value="1"/>
</dbReference>
<comment type="caution">
    <text evidence="4">The sequence shown here is derived from an EMBL/GenBank/DDBJ whole genome shotgun (WGS) entry which is preliminary data.</text>
</comment>
<dbReference type="EMBL" id="CZCU02000153">
    <property type="protein sequence ID" value="VXD22695.1"/>
    <property type="molecule type" value="Genomic_DNA"/>
</dbReference>
<reference evidence="4" key="1">
    <citation type="submission" date="2019-10" db="EMBL/GenBank/DDBJ databases">
        <authorList>
            <consortium name="Genoscope - CEA"/>
            <person name="William W."/>
        </authorList>
    </citation>
    <scope>NUCLEOTIDE SEQUENCE [LARGE SCALE GENOMIC DNA]</scope>
    <source>
        <strain evidence="4">BBR_PRJEB10992</strain>
    </source>
</reference>
<dbReference type="GO" id="GO:0000160">
    <property type="term" value="P:phosphorelay signal transduction system"/>
    <property type="evidence" value="ECO:0007669"/>
    <property type="project" value="InterPro"/>
</dbReference>
<dbReference type="AlphaFoldDB" id="A0A7Z9BZ80"/>
<protein>
    <submittedName>
        <fullName evidence="4">Response regulator receiver protein</fullName>
    </submittedName>
</protein>
<name>A0A7Z9BZ80_9CYAN</name>
<proteinExistence type="predicted"/>
<dbReference type="InterPro" id="IPR050595">
    <property type="entry name" value="Bact_response_regulator"/>
</dbReference>
<evidence type="ECO:0000313" key="5">
    <source>
        <dbReference type="Proteomes" id="UP000184550"/>
    </source>
</evidence>
<keyword evidence="5" id="KW-1185">Reference proteome</keyword>
<accession>A0A7Z9BZ80</accession>
<evidence type="ECO:0000256" key="1">
    <source>
        <dbReference type="ARBA" id="ARBA00022553"/>
    </source>
</evidence>
<keyword evidence="1 2" id="KW-0597">Phosphoprotein</keyword>
<feature type="domain" description="Response regulatory" evidence="3">
    <location>
        <begin position="22"/>
        <end position="139"/>
    </location>
</feature>
<dbReference type="PANTHER" id="PTHR44591">
    <property type="entry name" value="STRESS RESPONSE REGULATOR PROTEIN 1"/>
    <property type="match status" value="1"/>
</dbReference>
<organism evidence="4 5">
    <name type="scientific">Planktothrix serta PCC 8927</name>
    <dbReference type="NCBI Taxonomy" id="671068"/>
    <lineage>
        <taxon>Bacteria</taxon>
        <taxon>Bacillati</taxon>
        <taxon>Cyanobacteriota</taxon>
        <taxon>Cyanophyceae</taxon>
        <taxon>Oscillatoriophycideae</taxon>
        <taxon>Oscillatoriales</taxon>
        <taxon>Microcoleaceae</taxon>
        <taxon>Planktothrix</taxon>
    </lineage>
</organism>
<dbReference type="PROSITE" id="PS50110">
    <property type="entry name" value="RESPONSE_REGULATORY"/>
    <property type="match status" value="1"/>
</dbReference>
<feature type="modified residue" description="4-aspartylphosphate" evidence="2">
    <location>
        <position position="72"/>
    </location>
</feature>
<gene>
    <name evidence="4" type="ORF">PL8927_760005</name>
</gene>
<evidence type="ECO:0000313" key="4">
    <source>
        <dbReference type="EMBL" id="VXD22695.1"/>
    </source>
</evidence>
<evidence type="ECO:0000256" key="2">
    <source>
        <dbReference type="PROSITE-ProRule" id="PRU00169"/>
    </source>
</evidence>
<dbReference type="SMART" id="SM00448">
    <property type="entry name" value="REC"/>
    <property type="match status" value="1"/>
</dbReference>